<dbReference type="PANTHER" id="PTHR36851:SF1">
    <property type="entry name" value="GLYCO_TRANS_2-LIKE DOMAIN-CONTAINING PROTEIN"/>
    <property type="match status" value="1"/>
</dbReference>
<dbReference type="SUPFAM" id="SSF53448">
    <property type="entry name" value="Nucleotide-diphospho-sugar transferases"/>
    <property type="match status" value="1"/>
</dbReference>
<feature type="transmembrane region" description="Helical" evidence="1">
    <location>
        <begin position="422"/>
        <end position="441"/>
    </location>
</feature>
<dbReference type="PANTHER" id="PTHR36851">
    <property type="entry name" value="UNNAMED PRODUCT"/>
    <property type="match status" value="1"/>
</dbReference>
<feature type="transmembrane region" description="Helical" evidence="1">
    <location>
        <begin position="66"/>
        <end position="86"/>
    </location>
</feature>
<feature type="transmembrane region" description="Helical" evidence="1">
    <location>
        <begin position="38"/>
        <end position="60"/>
    </location>
</feature>
<accession>A0A832QER7</accession>
<name>A0A832QER7_9BACT</name>
<dbReference type="EMBL" id="DUTP01000001">
    <property type="protein sequence ID" value="HHX99142.1"/>
    <property type="molecule type" value="Genomic_DNA"/>
</dbReference>
<feature type="transmembrane region" description="Helical" evidence="1">
    <location>
        <begin position="453"/>
        <end position="471"/>
    </location>
</feature>
<keyword evidence="1" id="KW-0472">Membrane</keyword>
<dbReference type="Gene3D" id="3.90.550.10">
    <property type="entry name" value="Spore Coat Polysaccharide Biosynthesis Protein SpsA, Chain A"/>
    <property type="match status" value="1"/>
</dbReference>
<evidence type="ECO:0000256" key="1">
    <source>
        <dbReference type="SAM" id="Phobius"/>
    </source>
</evidence>
<keyword evidence="1" id="KW-0812">Transmembrane</keyword>
<evidence type="ECO:0000313" key="2">
    <source>
        <dbReference type="EMBL" id="HHX99142.1"/>
    </source>
</evidence>
<keyword evidence="1" id="KW-1133">Transmembrane helix</keyword>
<organism evidence="2 3">
    <name type="scientific">Candidatus Dojkabacteria bacterium</name>
    <dbReference type="NCBI Taxonomy" id="2099670"/>
    <lineage>
        <taxon>Bacteria</taxon>
        <taxon>Candidatus Dojkabacteria</taxon>
    </lineage>
</organism>
<dbReference type="AlphaFoldDB" id="A0A832QER7"/>
<proteinExistence type="predicted"/>
<sequence length="547" mass="64589">MKKNSETKKDKDLNHKTYRPKDRFEGFPKDLPYWQRRIFEIIPGFLLWTLLLLPIIFAVFRLTTAYVIYMAFIVAYWFFRAIRFTVGVNIAVKRMEKAIETDWVKKVEELNDDRVEDLRYIYLCPVYGEEYNILDPSFEAWSKSDIGAKKIDVVMAIEEKKQDLQIENFKKLKKKYGDKFGSMQYYIHPAGIPGEIAGVKGANINYATRHFVEKLEKEGKNLRDYLLITCDSDLRPHEKYLSAITYRYMTVENPEYAFFTSAIHTFNNNIWNVPSLIRNSSNMTTMATAYTWVVEKTVKSLFTGEEFYTKDTFSSYIVNLNTLKEMEYWDPEIPNDDTAFYWNTMVRSKGTFKSFEVYTPTYSDAVENKDFVSTHVSFYKQQYRWGWGKIPFPIMLSVILRRGSGISLFKRTQMFKAVTEQMWLFTVVVVLTFGGFLISVLNPDYKHTIFPYNLPRIISYFLTFAMIVNMWTVRARRKITPIPKDWSIWRNILDILETFLLSVNMLTFNLIPHVQAITEMMLGKGKFKRNFYITEKVRKEDISVENS</sequence>
<evidence type="ECO:0008006" key="4">
    <source>
        <dbReference type="Google" id="ProtNLM"/>
    </source>
</evidence>
<dbReference type="Proteomes" id="UP000576550">
    <property type="component" value="Unassembled WGS sequence"/>
</dbReference>
<protein>
    <recommendedName>
        <fullName evidence="4">Glycosyltransferase 2-like domain-containing protein</fullName>
    </recommendedName>
</protein>
<evidence type="ECO:0000313" key="3">
    <source>
        <dbReference type="Proteomes" id="UP000576550"/>
    </source>
</evidence>
<gene>
    <name evidence="2" type="ORF">GX533_00425</name>
</gene>
<dbReference type="InterPro" id="IPR029044">
    <property type="entry name" value="Nucleotide-diphossugar_trans"/>
</dbReference>
<comment type="caution">
    <text evidence="2">The sequence shown here is derived from an EMBL/GenBank/DDBJ whole genome shotgun (WGS) entry which is preliminary data.</text>
</comment>
<reference evidence="2 3" key="1">
    <citation type="journal article" date="2020" name="Biotechnol. Biofuels">
        <title>New insights from the biogas microbiome by comprehensive genome-resolved metagenomics of nearly 1600 species originating from multiple anaerobic digesters.</title>
        <authorList>
            <person name="Campanaro S."/>
            <person name="Treu L."/>
            <person name="Rodriguez-R L.M."/>
            <person name="Kovalovszki A."/>
            <person name="Ziels R.M."/>
            <person name="Maus I."/>
            <person name="Zhu X."/>
            <person name="Kougias P.G."/>
            <person name="Basile A."/>
            <person name="Luo G."/>
            <person name="Schluter A."/>
            <person name="Konstantinidis K.T."/>
            <person name="Angelidaki I."/>
        </authorList>
    </citation>
    <scope>NUCLEOTIDE SEQUENCE [LARGE SCALE GENOMIC DNA]</scope>
    <source>
        <strain evidence="2">AS05jafATM_89</strain>
    </source>
</reference>